<name>A0A9N8YV35_9GLOM</name>
<keyword evidence="3" id="KW-1185">Reference proteome</keyword>
<reference evidence="2" key="1">
    <citation type="submission" date="2021-06" db="EMBL/GenBank/DDBJ databases">
        <authorList>
            <person name="Kallberg Y."/>
            <person name="Tangrot J."/>
            <person name="Rosling A."/>
        </authorList>
    </citation>
    <scope>NUCLEOTIDE SEQUENCE</scope>
    <source>
        <strain evidence="2">CL551</strain>
    </source>
</reference>
<evidence type="ECO:0000313" key="3">
    <source>
        <dbReference type="Proteomes" id="UP000789342"/>
    </source>
</evidence>
<dbReference type="AlphaFoldDB" id="A0A9N8YV35"/>
<gene>
    <name evidence="2" type="ORF">AMORRO_LOCUS847</name>
</gene>
<feature type="non-terminal residue" evidence="2">
    <location>
        <position position="1"/>
    </location>
</feature>
<dbReference type="Proteomes" id="UP000789342">
    <property type="component" value="Unassembled WGS sequence"/>
</dbReference>
<dbReference type="EMBL" id="CAJVPV010000292">
    <property type="protein sequence ID" value="CAG8450024.1"/>
    <property type="molecule type" value="Genomic_DNA"/>
</dbReference>
<evidence type="ECO:0000313" key="2">
    <source>
        <dbReference type="EMBL" id="CAG8450024.1"/>
    </source>
</evidence>
<protein>
    <submittedName>
        <fullName evidence="2">15505_t:CDS:1</fullName>
    </submittedName>
</protein>
<organism evidence="2 3">
    <name type="scientific">Acaulospora morrowiae</name>
    <dbReference type="NCBI Taxonomy" id="94023"/>
    <lineage>
        <taxon>Eukaryota</taxon>
        <taxon>Fungi</taxon>
        <taxon>Fungi incertae sedis</taxon>
        <taxon>Mucoromycota</taxon>
        <taxon>Glomeromycotina</taxon>
        <taxon>Glomeromycetes</taxon>
        <taxon>Diversisporales</taxon>
        <taxon>Acaulosporaceae</taxon>
        <taxon>Acaulospora</taxon>
    </lineage>
</organism>
<sequence length="519" mass="60175">MMMIHHRRADRWTADDVKTKILVSKQGATEADLNQVVVKNREICNAKQLKRLIVRDDRRIRDNAGPWTVLQHYIQDLLKPRGHVLYYQNPDLSADENSADRYYQLIVSDDYWLMNGRDFGQHYLCIDGNNELNMDRATVLTIAVETLSGHSTPLAFALSNGDDKAPVRITILAIRENLPCKRSDCSHPWRYEDLPKNKGFRRVRDCSSLQSWNPIAMIDQNIPIMQEITDVVHGVVLSWTFIMLKLAEKLRFWDVPKSQSGRIPYDSTNGKPMMINNLTEGIVRKVEDKLDGKMTPLAFLERLFGVKLHRDSLHADNSSSGNSDQSLLEFFNSQYMLQREQKEQSLPKGALRRLNIGRLYFLSCLVEPTEEPCCYYVRKFNDNSLTFTSPYDNKQIQLDANAVECLQPIIKRYVERRRINVQNETKQKLVSYFRARDDLLPSQLSSVIFQGTIEEAYLEIVRLYHINGDKMFDQLSQSDSCRDPFRNFKTKRRSSIKPGGPTKPYKRKKTIDNNKSNIL</sequence>
<accession>A0A9N8YV35</accession>
<comment type="caution">
    <text evidence="2">The sequence shown here is derived from an EMBL/GenBank/DDBJ whole genome shotgun (WGS) entry which is preliminary data.</text>
</comment>
<feature type="region of interest" description="Disordered" evidence="1">
    <location>
        <begin position="483"/>
        <end position="519"/>
    </location>
</feature>
<dbReference type="OrthoDB" id="2377041at2759"/>
<evidence type="ECO:0000256" key="1">
    <source>
        <dbReference type="SAM" id="MobiDB-lite"/>
    </source>
</evidence>
<proteinExistence type="predicted"/>